<dbReference type="EMBL" id="JAAAMV010000007">
    <property type="protein sequence ID" value="NBD24479.1"/>
    <property type="molecule type" value="Genomic_DNA"/>
</dbReference>
<comment type="caution">
    <text evidence="2">The sequence shown here is derived from an EMBL/GenBank/DDBJ whole genome shotgun (WGS) entry which is preliminary data.</text>
</comment>
<sequence>MMAADDMPVPYFEIAADYRIRAVSAAASAIFPPVPDWRELLDAGSRDKAASLVAPSHSGMKVELNLRAAGRPAALFDVYQSWSGDGTGHLVCIGRQHRFDAASEQLRLLRETLERDGEAGGGRREPARRPEPIARPEERDVRAALETIGELVELLRPSLTELHKADFADSIQAHIRLALEAAAPEG</sequence>
<dbReference type="RefSeq" id="WP_161743282.1">
    <property type="nucleotide sequence ID" value="NZ_JAAAMV010000007.1"/>
</dbReference>
<name>A0ABW9XQ17_9BACL</name>
<evidence type="ECO:0000313" key="3">
    <source>
        <dbReference type="Proteomes" id="UP000665561"/>
    </source>
</evidence>
<gene>
    <name evidence="2" type="ORF">GT019_11410</name>
</gene>
<accession>A0ABW9XQ17</accession>
<dbReference type="Proteomes" id="UP000665561">
    <property type="component" value="Unassembled WGS sequence"/>
</dbReference>
<protein>
    <submittedName>
        <fullName evidence="2">Uncharacterized protein</fullName>
    </submittedName>
</protein>
<evidence type="ECO:0000313" key="2">
    <source>
        <dbReference type="EMBL" id="NBD24479.1"/>
    </source>
</evidence>
<feature type="region of interest" description="Disordered" evidence="1">
    <location>
        <begin position="114"/>
        <end position="139"/>
    </location>
</feature>
<evidence type="ECO:0000256" key="1">
    <source>
        <dbReference type="SAM" id="MobiDB-lite"/>
    </source>
</evidence>
<keyword evidence="3" id="KW-1185">Reference proteome</keyword>
<organism evidence="2 3">
    <name type="scientific">Paenibacillus glycinis</name>
    <dbReference type="NCBI Taxonomy" id="2697035"/>
    <lineage>
        <taxon>Bacteria</taxon>
        <taxon>Bacillati</taxon>
        <taxon>Bacillota</taxon>
        <taxon>Bacilli</taxon>
        <taxon>Bacillales</taxon>
        <taxon>Paenibacillaceae</taxon>
        <taxon>Paenibacillus</taxon>
    </lineage>
</organism>
<reference evidence="2 3" key="1">
    <citation type="submission" date="2020-01" db="EMBL/GenBank/DDBJ databases">
        <title>Paenibacillus soybeanensis sp. nov. isolated from the nodules of soybean (Glycine max(L.) Merr).</title>
        <authorList>
            <person name="Wang H."/>
        </authorList>
    </citation>
    <scope>NUCLEOTIDE SEQUENCE [LARGE SCALE GENOMIC DNA]</scope>
    <source>
        <strain evidence="2 3">T1</strain>
    </source>
</reference>
<proteinExistence type="predicted"/>